<dbReference type="GO" id="GO:0005634">
    <property type="term" value="C:nucleus"/>
    <property type="evidence" value="ECO:0007669"/>
    <property type="project" value="TreeGrafter"/>
</dbReference>
<proteinExistence type="predicted"/>
<dbReference type="InterPro" id="IPR000504">
    <property type="entry name" value="RRM_dom"/>
</dbReference>
<feature type="compositionally biased region" description="Acidic residues" evidence="4">
    <location>
        <begin position="393"/>
        <end position="406"/>
    </location>
</feature>
<feature type="compositionally biased region" description="Polar residues" evidence="4">
    <location>
        <begin position="745"/>
        <end position="760"/>
    </location>
</feature>
<dbReference type="InterPro" id="IPR051485">
    <property type="entry name" value="SR-CTD_assoc_factor"/>
</dbReference>
<feature type="compositionally biased region" description="Basic and acidic residues" evidence="4">
    <location>
        <begin position="998"/>
        <end position="1154"/>
    </location>
</feature>
<feature type="region of interest" description="Disordered" evidence="4">
    <location>
        <begin position="670"/>
        <end position="856"/>
    </location>
</feature>
<dbReference type="InterPro" id="IPR006569">
    <property type="entry name" value="CID_dom"/>
</dbReference>
<keyword evidence="3" id="KW-0175">Coiled coil</keyword>
<dbReference type="Gene3D" id="3.30.70.330">
    <property type="match status" value="1"/>
</dbReference>
<feature type="domain" description="RRM" evidence="5">
    <location>
        <begin position="466"/>
        <end position="538"/>
    </location>
</feature>
<dbReference type="PANTHER" id="PTHR23140">
    <property type="entry name" value="RNA PROCESSING PROTEIN LD23810P"/>
    <property type="match status" value="1"/>
</dbReference>
<evidence type="ECO:0000259" key="6">
    <source>
        <dbReference type="PROSITE" id="PS51391"/>
    </source>
</evidence>
<dbReference type="SUPFAM" id="SSF48464">
    <property type="entry name" value="ENTH/VHS domain"/>
    <property type="match status" value="1"/>
</dbReference>
<feature type="compositionally biased region" description="Polar residues" evidence="4">
    <location>
        <begin position="779"/>
        <end position="790"/>
    </location>
</feature>
<evidence type="ECO:0000256" key="4">
    <source>
        <dbReference type="SAM" id="MobiDB-lite"/>
    </source>
</evidence>
<feature type="compositionally biased region" description="Polar residues" evidence="4">
    <location>
        <begin position="247"/>
        <end position="261"/>
    </location>
</feature>
<evidence type="ECO:0000256" key="3">
    <source>
        <dbReference type="SAM" id="Coils"/>
    </source>
</evidence>
<dbReference type="InterPro" id="IPR035979">
    <property type="entry name" value="RBD_domain_sf"/>
</dbReference>
<feature type="compositionally biased region" description="Basic and acidic residues" evidence="4">
    <location>
        <begin position="1286"/>
        <end position="1319"/>
    </location>
</feature>
<feature type="domain" description="CID" evidence="6">
    <location>
        <begin position="3"/>
        <end position="143"/>
    </location>
</feature>
<feature type="coiled-coil region" evidence="3">
    <location>
        <begin position="262"/>
        <end position="289"/>
    </location>
</feature>
<dbReference type="Pfam" id="PF04818">
    <property type="entry name" value="CID"/>
    <property type="match status" value="1"/>
</dbReference>
<dbReference type="CDD" id="cd16983">
    <property type="entry name" value="CID_SCAF8_like"/>
    <property type="match status" value="1"/>
</dbReference>
<dbReference type="PANTHER" id="PTHR23140:SF4">
    <property type="entry name" value="PROTEIN CBR-NRD-1"/>
    <property type="match status" value="1"/>
</dbReference>
<evidence type="ECO:0000259" key="5">
    <source>
        <dbReference type="PROSITE" id="PS50102"/>
    </source>
</evidence>
<reference evidence="7" key="1">
    <citation type="submission" date="2021-01" db="UniProtKB">
        <authorList>
            <consortium name="EnsemblMetazoa"/>
        </authorList>
    </citation>
    <scope>IDENTIFICATION</scope>
</reference>
<feature type="region of interest" description="Disordered" evidence="4">
    <location>
        <begin position="175"/>
        <end position="194"/>
    </location>
</feature>
<evidence type="ECO:0000256" key="2">
    <source>
        <dbReference type="PROSITE-ProRule" id="PRU00176"/>
    </source>
</evidence>
<feature type="compositionally biased region" description="Basic and acidic residues" evidence="4">
    <location>
        <begin position="428"/>
        <end position="452"/>
    </location>
</feature>
<dbReference type="InterPro" id="IPR008942">
    <property type="entry name" value="ENTH_VHS"/>
</dbReference>
<evidence type="ECO:0000313" key="8">
    <source>
        <dbReference type="Proteomes" id="UP000594262"/>
    </source>
</evidence>
<name>A0A7M5VAP4_9CNID</name>
<accession>A0A7M5VAP4</accession>
<dbReference type="Proteomes" id="UP000594262">
    <property type="component" value="Unplaced"/>
</dbReference>
<feature type="compositionally biased region" description="Polar residues" evidence="4">
    <location>
        <begin position="1265"/>
        <end position="1281"/>
    </location>
</feature>
<dbReference type="SMART" id="SM00582">
    <property type="entry name" value="RPR"/>
    <property type="match status" value="1"/>
</dbReference>
<feature type="compositionally biased region" description="Basic and acidic residues" evidence="4">
    <location>
        <begin position="1246"/>
        <end position="1263"/>
    </location>
</feature>
<dbReference type="Pfam" id="PF00076">
    <property type="entry name" value="RRM_1"/>
    <property type="match status" value="1"/>
</dbReference>
<dbReference type="GeneID" id="136812255"/>
<organism evidence="7 8">
    <name type="scientific">Clytia hemisphaerica</name>
    <dbReference type="NCBI Taxonomy" id="252671"/>
    <lineage>
        <taxon>Eukaryota</taxon>
        <taxon>Metazoa</taxon>
        <taxon>Cnidaria</taxon>
        <taxon>Hydrozoa</taxon>
        <taxon>Hydroidolina</taxon>
        <taxon>Leptothecata</taxon>
        <taxon>Obeliida</taxon>
        <taxon>Clytiidae</taxon>
        <taxon>Clytia</taxon>
    </lineage>
</organism>
<feature type="compositionally biased region" description="Basic and acidic residues" evidence="4">
    <location>
        <begin position="329"/>
        <end position="349"/>
    </location>
</feature>
<dbReference type="PROSITE" id="PS50102">
    <property type="entry name" value="RRM"/>
    <property type="match status" value="1"/>
</dbReference>
<evidence type="ECO:0000256" key="1">
    <source>
        <dbReference type="ARBA" id="ARBA00022884"/>
    </source>
</evidence>
<dbReference type="RefSeq" id="XP_066924838.1">
    <property type="nucleotide sequence ID" value="XM_067068737.1"/>
</dbReference>
<feature type="compositionally biased region" description="Polar residues" evidence="4">
    <location>
        <begin position="1170"/>
        <end position="1189"/>
    </location>
</feature>
<feature type="region of interest" description="Disordered" evidence="4">
    <location>
        <begin position="975"/>
        <end position="1428"/>
    </location>
</feature>
<dbReference type="Gene3D" id="1.25.40.90">
    <property type="match status" value="1"/>
</dbReference>
<dbReference type="InterPro" id="IPR012677">
    <property type="entry name" value="Nucleotide-bd_a/b_plait_sf"/>
</dbReference>
<feature type="region of interest" description="Disordered" evidence="4">
    <location>
        <begin position="236"/>
        <end position="261"/>
    </location>
</feature>
<feature type="compositionally biased region" description="Basic and acidic residues" evidence="4">
    <location>
        <begin position="799"/>
        <end position="810"/>
    </location>
</feature>
<feature type="compositionally biased region" description="Low complexity" evidence="4">
    <location>
        <begin position="352"/>
        <end position="362"/>
    </location>
</feature>
<dbReference type="EnsemblMetazoa" id="CLYHEMT006904.1">
    <property type="protein sequence ID" value="CLYHEMP006904.1"/>
    <property type="gene ID" value="CLYHEMG006904"/>
</dbReference>
<feature type="region of interest" description="Disordered" evidence="4">
    <location>
        <begin position="324"/>
        <end position="452"/>
    </location>
</feature>
<feature type="compositionally biased region" description="Polar residues" evidence="4">
    <location>
        <begin position="931"/>
        <end position="943"/>
    </location>
</feature>
<keyword evidence="1 2" id="KW-0694">RNA-binding</keyword>
<dbReference type="GO" id="GO:0003723">
    <property type="term" value="F:RNA binding"/>
    <property type="evidence" value="ECO:0007669"/>
    <property type="project" value="UniProtKB-UniRule"/>
</dbReference>
<feature type="compositionally biased region" description="Basic and acidic residues" evidence="4">
    <location>
        <begin position="589"/>
        <end position="602"/>
    </location>
</feature>
<feature type="region of interest" description="Disordered" evidence="4">
    <location>
        <begin position="581"/>
        <end position="604"/>
    </location>
</feature>
<dbReference type="PROSITE" id="PS51391">
    <property type="entry name" value="CID"/>
    <property type="match status" value="1"/>
</dbReference>
<dbReference type="OrthoDB" id="79367at2759"/>
<evidence type="ECO:0000313" key="7">
    <source>
        <dbReference type="EnsemblMetazoa" id="CLYHEMP006904.1"/>
    </source>
</evidence>
<protein>
    <submittedName>
        <fullName evidence="7">Uncharacterized protein</fullName>
    </submittedName>
</protein>
<feature type="compositionally biased region" description="Basic and acidic residues" evidence="4">
    <location>
        <begin position="1419"/>
        <end position="1428"/>
    </location>
</feature>
<feature type="compositionally biased region" description="Polar residues" evidence="4">
    <location>
        <begin position="979"/>
        <end position="988"/>
    </location>
</feature>
<feature type="compositionally biased region" description="Acidic residues" evidence="4">
    <location>
        <begin position="1336"/>
        <end position="1351"/>
    </location>
</feature>
<feature type="region of interest" description="Disordered" evidence="4">
    <location>
        <begin position="912"/>
        <end position="953"/>
    </location>
</feature>
<dbReference type="FunFam" id="1.25.40.90:FF:000004">
    <property type="entry name" value="splicing factor, arginine/serine-rich 15"/>
    <property type="match status" value="1"/>
</dbReference>
<keyword evidence="8" id="KW-1185">Reference proteome</keyword>
<sequence>MGADMELVRLFNMELSSIYEGKPPVSKAKMATITRYAVKALKYYKHIVHSVEKFIHKCHNEYKLPALYVLDSIIRQSRHQFGPEKDLFGPRFEKNIKFLFQHIYQCPSEDKPKVVRVLNLWQKNGIYSPDVISPLIDMASQSQKSLQSAISKQKKMKAAANVQEDDAFDFVSGFEVNEERPSSSKKKRKGISMSQDDEIKVLKAQLEQQKKQQELLQQQLQMQMMQTKQQSLQMQIQQQDQLRSKMQEQATNSGPNPIEQPNLNILNQIQDLQKQLEKDKVELASLAVNNEKDPNHASNNNSHPIENQTQFLENIQQLIQNAKGLVPSKDPRSSDDRQGFDYKDQEQDRMVQQQRRSPNNQQRFRDDPYIKNGPPPTKKPLLNWEEERRPSYDQDDAMQIDDDDYEPSFQQPSHQEDPRKQQQQSQLKPEEVSEEQFKQQKEKEKKLRDKKLLPSPRNGCVTIASVTVWVGRLPKYFSKDALLNHFNEYADVKNVDMIESRGCAFVTMATRFDADSALRYMKHKRIDGADVKLNWGKTKALFDYSQYWEEKSGCAFVPWDQVNLPKLVSLVDTYLIDEDTLPPGMNLPSEKDEPSTPSKDEPQQVIPVAGVPPFIPGFPPGFFPPAGLLPGMPPAGLSGRLPFPGMLPPNILQLQNLQRQSIQGLVGGERPQLQGLGERPPLQPGLQQGMGERPPLQPGLQQGMGERPPLQGMPRPPIQGLGERPPFQNMAERPPFQNMGERPPFQQNIGERPLLQQNNMGERPPLQGLGQRPPFQNMGDRQSLLQSLGQQPRPGFGEHPQRPGFDENRPRPGQPMGGPPQRPSFTPAFGGDSFQNVRPRQEGPISPGLNNIRPPVSFGERPPVQRHLFGGNLLFNGLNQRPQIQNLLSQNQRFNGPPENRFTNIRPVAPEESQISPNAQDAGQRPPWLQNRDQVGNMGNQPSRNEETVEKNVQNQRNLTNLPTAAFLLNLVNQHKEQQASTDNQTQPGDEESQPPPQRERERSPTRDRSPVRDDRDRERGDRRRERSRERRDSDRDHRGRRDRSSERSSRSRRDDRGRERDYRGSDRERGSDRDRDERGRGSDRDERSRRSDRDRSGDRRRERSSERKSDRDRYERRGRDEDRYRSRDRRERSRERGRDRDRSQEESRERNEDELSASRSESAKKQDEVTSGDTVVATDQANSASTGDRPTKTAEDLYDPMEALDSPATTAQKESAPQETAQLETAQQETTQQEPSQTEETESEANQRETEPMKPDQDEKIMQESAQNETTGQETAQNETSEQETDQKETAEPEMEHEKPIDPQLEETKETMETERSESPIFPLVKEDDAIFPDAADEEDAADESMEGESETSQQANEPENQEQESKPDDPEQSASIEERTEENVEVFSTNTNENRQAEEVEVDTEPSEVSDEVTASEDTRARVEGE</sequence>
<dbReference type="SMART" id="SM00360">
    <property type="entry name" value="RRM"/>
    <property type="match status" value="1"/>
</dbReference>
<feature type="compositionally biased region" description="Low complexity" evidence="4">
    <location>
        <begin position="1218"/>
        <end position="1237"/>
    </location>
</feature>
<dbReference type="SUPFAM" id="SSF54928">
    <property type="entry name" value="RNA-binding domain, RBD"/>
    <property type="match status" value="1"/>
</dbReference>
<feature type="compositionally biased region" description="Acidic residues" evidence="4">
    <location>
        <begin position="1401"/>
        <end position="1417"/>
    </location>
</feature>